<dbReference type="Proteomes" id="UP000186922">
    <property type="component" value="Unassembled WGS sequence"/>
</dbReference>
<keyword evidence="2" id="KW-1185">Reference proteome</keyword>
<dbReference type="EMBL" id="BDGG01000002">
    <property type="protein sequence ID" value="GAU93630.1"/>
    <property type="molecule type" value="Genomic_DNA"/>
</dbReference>
<protein>
    <submittedName>
        <fullName evidence="1">Uncharacterized protein</fullName>
    </submittedName>
</protein>
<name>A0A1D1UYG1_RAMVA</name>
<organism evidence="1 2">
    <name type="scientific">Ramazzottius varieornatus</name>
    <name type="common">Water bear</name>
    <name type="synonym">Tardigrade</name>
    <dbReference type="NCBI Taxonomy" id="947166"/>
    <lineage>
        <taxon>Eukaryota</taxon>
        <taxon>Metazoa</taxon>
        <taxon>Ecdysozoa</taxon>
        <taxon>Tardigrada</taxon>
        <taxon>Eutardigrada</taxon>
        <taxon>Parachela</taxon>
        <taxon>Hypsibioidea</taxon>
        <taxon>Ramazzottiidae</taxon>
        <taxon>Ramazzottius</taxon>
    </lineage>
</organism>
<dbReference type="AlphaFoldDB" id="A0A1D1UYG1"/>
<reference evidence="1 2" key="1">
    <citation type="journal article" date="2016" name="Nat. Commun.">
        <title>Extremotolerant tardigrade genome and improved radiotolerance of human cultured cells by tardigrade-unique protein.</title>
        <authorList>
            <person name="Hashimoto T."/>
            <person name="Horikawa D.D."/>
            <person name="Saito Y."/>
            <person name="Kuwahara H."/>
            <person name="Kozuka-Hata H."/>
            <person name="Shin-I T."/>
            <person name="Minakuchi Y."/>
            <person name="Ohishi K."/>
            <person name="Motoyama A."/>
            <person name="Aizu T."/>
            <person name="Enomoto A."/>
            <person name="Kondo K."/>
            <person name="Tanaka S."/>
            <person name="Hara Y."/>
            <person name="Koshikawa S."/>
            <person name="Sagara H."/>
            <person name="Miura T."/>
            <person name="Yokobori S."/>
            <person name="Miyagawa K."/>
            <person name="Suzuki Y."/>
            <person name="Kubo T."/>
            <person name="Oyama M."/>
            <person name="Kohara Y."/>
            <person name="Fujiyama A."/>
            <person name="Arakawa K."/>
            <person name="Katayama T."/>
            <person name="Toyoda A."/>
            <person name="Kunieda T."/>
        </authorList>
    </citation>
    <scope>NUCLEOTIDE SEQUENCE [LARGE SCALE GENOMIC DNA]</scope>
    <source>
        <strain evidence="1 2">YOKOZUNA-1</strain>
    </source>
</reference>
<accession>A0A1D1UYG1</accession>
<evidence type="ECO:0000313" key="2">
    <source>
        <dbReference type="Proteomes" id="UP000186922"/>
    </source>
</evidence>
<gene>
    <name evidence="1" type="primary">RvY_05541-1</name>
    <name evidence="1" type="synonym">RvY_05541.1</name>
    <name evidence="1" type="ORF">RvY_05541</name>
</gene>
<sequence length="96" mass="11221">MSRWCICKGSIESQDCRVYPPASPASPNLFCHISARKWDSLLTSNERKTIRLHPHEYPNYDDEVATPSSTTNGRRYTEVPPWWRFQRLQSVAHMVK</sequence>
<comment type="caution">
    <text evidence="1">The sequence shown here is derived from an EMBL/GenBank/DDBJ whole genome shotgun (WGS) entry which is preliminary data.</text>
</comment>
<evidence type="ECO:0000313" key="1">
    <source>
        <dbReference type="EMBL" id="GAU93630.1"/>
    </source>
</evidence>
<proteinExistence type="predicted"/>